<accession>A0A2T0ZS01</accession>
<dbReference type="Pfam" id="PF13193">
    <property type="entry name" value="AMP-binding_C"/>
    <property type="match status" value="1"/>
</dbReference>
<evidence type="ECO:0000259" key="2">
    <source>
        <dbReference type="Pfam" id="PF13193"/>
    </source>
</evidence>
<dbReference type="Pfam" id="PF00501">
    <property type="entry name" value="AMP-binding"/>
    <property type="match status" value="1"/>
</dbReference>
<dbReference type="AlphaFoldDB" id="A0A2T0ZS01"/>
<reference evidence="3 4" key="1">
    <citation type="submission" date="2018-03" db="EMBL/GenBank/DDBJ databases">
        <title>Genomic Encyclopedia of Archaeal and Bacterial Type Strains, Phase II (KMG-II): from individual species to whole genera.</title>
        <authorList>
            <person name="Goeker M."/>
        </authorList>
    </citation>
    <scope>NUCLEOTIDE SEQUENCE [LARGE SCALE GENOMIC DNA]</scope>
    <source>
        <strain evidence="3 4">DSM 100065</strain>
    </source>
</reference>
<dbReference type="InterPro" id="IPR045851">
    <property type="entry name" value="AMP-bd_C_sf"/>
</dbReference>
<sequence>MPRFLEPLWFGGTPTAADVARVAGVLDDPAGALLPLSADDRGHGDRVLQAAQVESALETGEDDPRDPTVLGIATSGSTGVPKIVLLSRSALVASGEATAARVGGHGQWNLCLGLTHIAGVQVVLRSALAGTAPVRCPAGGPDFPAAFARTTNEMTGGRRYVSMVPTQLRRLLDDPDSRIALTSYDAILLGGAAADPALLAQARALDIRIVTTYGMSETSGGCVYDGVPLDGVRTLLGEAGQITLAGPVVARGYRHGARLADNPFIAGKFRTSDVGAMAGNELQVLGRSDHLINTGGEKVAPAVVEAAMRELPGITDVAVVGVPDVEWGEVVAALVVAPGDVDLDAVRRELTGRVPTAALPKKLVTVAAIPRMGIGKLDHKAAVTLAIAKRD</sequence>
<evidence type="ECO:0000313" key="4">
    <source>
        <dbReference type="Proteomes" id="UP000237752"/>
    </source>
</evidence>
<dbReference type="RefSeq" id="WP_106350494.1">
    <property type="nucleotide sequence ID" value="NZ_PVUE01000019.1"/>
</dbReference>
<evidence type="ECO:0000313" key="3">
    <source>
        <dbReference type="EMBL" id="PRZ39093.1"/>
    </source>
</evidence>
<keyword evidence="4" id="KW-1185">Reference proteome</keyword>
<dbReference type="Proteomes" id="UP000237752">
    <property type="component" value="Unassembled WGS sequence"/>
</dbReference>
<dbReference type="InterPro" id="IPR025110">
    <property type="entry name" value="AMP-bd_C"/>
</dbReference>
<gene>
    <name evidence="3" type="ORF">CLV47_11939</name>
</gene>
<feature type="domain" description="AMP-dependent synthetase/ligase" evidence="1">
    <location>
        <begin position="58"/>
        <end position="242"/>
    </location>
</feature>
<organism evidence="3 4">
    <name type="scientific">Antricoccus suffuscus</name>
    <dbReference type="NCBI Taxonomy" id="1629062"/>
    <lineage>
        <taxon>Bacteria</taxon>
        <taxon>Bacillati</taxon>
        <taxon>Actinomycetota</taxon>
        <taxon>Actinomycetes</taxon>
        <taxon>Geodermatophilales</taxon>
        <taxon>Antricoccaceae</taxon>
        <taxon>Antricoccus</taxon>
    </lineage>
</organism>
<dbReference type="InterPro" id="IPR050237">
    <property type="entry name" value="ATP-dep_AMP-bd_enzyme"/>
</dbReference>
<dbReference type="InterPro" id="IPR000873">
    <property type="entry name" value="AMP-dep_synth/lig_dom"/>
</dbReference>
<dbReference type="Gene3D" id="3.30.300.30">
    <property type="match status" value="1"/>
</dbReference>
<feature type="domain" description="AMP-binding enzyme C-terminal" evidence="2">
    <location>
        <begin position="304"/>
        <end position="376"/>
    </location>
</feature>
<dbReference type="InterPro" id="IPR042099">
    <property type="entry name" value="ANL_N_sf"/>
</dbReference>
<comment type="caution">
    <text evidence="3">The sequence shown here is derived from an EMBL/GenBank/DDBJ whole genome shotgun (WGS) entry which is preliminary data.</text>
</comment>
<dbReference type="SUPFAM" id="SSF56801">
    <property type="entry name" value="Acetyl-CoA synthetase-like"/>
    <property type="match status" value="1"/>
</dbReference>
<dbReference type="OrthoDB" id="9803968at2"/>
<dbReference type="EMBL" id="PVUE01000019">
    <property type="protein sequence ID" value="PRZ39093.1"/>
    <property type="molecule type" value="Genomic_DNA"/>
</dbReference>
<dbReference type="GO" id="GO:0016878">
    <property type="term" value="F:acid-thiol ligase activity"/>
    <property type="evidence" value="ECO:0007669"/>
    <property type="project" value="UniProtKB-ARBA"/>
</dbReference>
<protein>
    <submittedName>
        <fullName evidence="3">O-succinylbenzoic acid--CoA ligase</fullName>
    </submittedName>
</protein>
<dbReference type="Gene3D" id="3.40.50.12780">
    <property type="entry name" value="N-terminal domain of ligase-like"/>
    <property type="match status" value="1"/>
</dbReference>
<proteinExistence type="predicted"/>
<name>A0A2T0ZS01_9ACTN</name>
<dbReference type="PANTHER" id="PTHR43767:SF1">
    <property type="entry name" value="NONRIBOSOMAL PEPTIDE SYNTHASE PES1 (EUROFUNG)-RELATED"/>
    <property type="match status" value="1"/>
</dbReference>
<keyword evidence="3" id="KW-0436">Ligase</keyword>
<dbReference type="PANTHER" id="PTHR43767">
    <property type="entry name" value="LONG-CHAIN-FATTY-ACID--COA LIGASE"/>
    <property type="match status" value="1"/>
</dbReference>
<evidence type="ECO:0000259" key="1">
    <source>
        <dbReference type="Pfam" id="PF00501"/>
    </source>
</evidence>